<evidence type="ECO:0000256" key="6">
    <source>
        <dbReference type="PROSITE-ProRule" id="PRU00339"/>
    </source>
</evidence>
<feature type="compositionally biased region" description="Acidic residues" evidence="7">
    <location>
        <begin position="79"/>
        <end position="90"/>
    </location>
</feature>
<feature type="repeat" description="TPR" evidence="6">
    <location>
        <begin position="308"/>
        <end position="341"/>
    </location>
</feature>
<dbReference type="Pfam" id="PF14559">
    <property type="entry name" value="TPR_19"/>
    <property type="match status" value="1"/>
</dbReference>
<feature type="transmembrane region" description="Helical" evidence="8">
    <location>
        <begin position="597"/>
        <end position="614"/>
    </location>
</feature>
<dbReference type="PANTHER" id="PTHR44140">
    <property type="entry name" value="LD25575P"/>
    <property type="match status" value="1"/>
</dbReference>
<dbReference type="EMBL" id="WNZW01000001">
    <property type="protein sequence ID" value="MUG43678.1"/>
    <property type="molecule type" value="Genomic_DNA"/>
</dbReference>
<feature type="region of interest" description="Disordered" evidence="7">
    <location>
        <begin position="67"/>
        <end position="90"/>
    </location>
</feature>
<accession>A0A7X3CL10</accession>
<keyword evidence="8" id="KW-1133">Transmembrane helix</keyword>
<dbReference type="Proteomes" id="UP000447876">
    <property type="component" value="Unassembled WGS sequence"/>
</dbReference>
<dbReference type="PROSITE" id="PS50005">
    <property type="entry name" value="TPR"/>
    <property type="match status" value="2"/>
</dbReference>
<dbReference type="AlphaFoldDB" id="A0A7X3CL10"/>
<dbReference type="OrthoDB" id="9816462at2"/>
<evidence type="ECO:0000256" key="7">
    <source>
        <dbReference type="SAM" id="MobiDB-lite"/>
    </source>
</evidence>
<feature type="transmembrane region" description="Helical" evidence="8">
    <location>
        <begin position="415"/>
        <end position="433"/>
    </location>
</feature>
<dbReference type="SUPFAM" id="SSF48452">
    <property type="entry name" value="TPR-like"/>
    <property type="match status" value="1"/>
</dbReference>
<feature type="repeat" description="TPR" evidence="6">
    <location>
        <begin position="274"/>
        <end position="307"/>
    </location>
</feature>
<evidence type="ECO:0000256" key="2">
    <source>
        <dbReference type="ARBA" id="ARBA00022705"/>
    </source>
</evidence>
<name>A0A7X3CL10_9BACL</name>
<dbReference type="RefSeq" id="WP_155609148.1">
    <property type="nucleotide sequence ID" value="NZ_WNZW01000001.1"/>
</dbReference>
<protein>
    <recommendedName>
        <fullName evidence="9">J domain-containing protein</fullName>
    </recommendedName>
</protein>
<dbReference type="GO" id="GO:0051787">
    <property type="term" value="F:misfolded protein binding"/>
    <property type="evidence" value="ECO:0007669"/>
    <property type="project" value="TreeGrafter"/>
</dbReference>
<keyword evidence="8" id="KW-0812">Transmembrane</keyword>
<dbReference type="InterPro" id="IPR001623">
    <property type="entry name" value="DnaJ_domain"/>
</dbReference>
<dbReference type="SMART" id="SM00028">
    <property type="entry name" value="TPR"/>
    <property type="match status" value="3"/>
</dbReference>
<feature type="domain" description="J" evidence="9">
    <location>
        <begin position="7"/>
        <end position="65"/>
    </location>
</feature>
<keyword evidence="3" id="KW-0732">Signal</keyword>
<dbReference type="InterPro" id="IPR019734">
    <property type="entry name" value="TPR_rpt"/>
</dbReference>
<keyword evidence="2" id="KW-0235">DNA replication</keyword>
<dbReference type="GO" id="GO:0051087">
    <property type="term" value="F:protein-folding chaperone binding"/>
    <property type="evidence" value="ECO:0007669"/>
    <property type="project" value="TreeGrafter"/>
</dbReference>
<comment type="subcellular location">
    <subcellularLocation>
        <location evidence="1">Endoplasmic reticulum</location>
    </subcellularLocation>
</comment>
<evidence type="ECO:0000256" key="4">
    <source>
        <dbReference type="ARBA" id="ARBA00022824"/>
    </source>
</evidence>
<proteinExistence type="predicted"/>
<evidence type="ECO:0000256" key="8">
    <source>
        <dbReference type="SAM" id="Phobius"/>
    </source>
</evidence>
<keyword evidence="6" id="KW-0802">TPR repeat</keyword>
<evidence type="ECO:0000313" key="10">
    <source>
        <dbReference type="EMBL" id="MUG43678.1"/>
    </source>
</evidence>
<keyword evidence="4" id="KW-0256">Endoplasmic reticulum</keyword>
<dbReference type="Gene3D" id="1.25.40.10">
    <property type="entry name" value="Tetratricopeptide repeat domain"/>
    <property type="match status" value="1"/>
</dbReference>
<gene>
    <name evidence="10" type="ORF">GNP95_01450</name>
</gene>
<evidence type="ECO:0000256" key="3">
    <source>
        <dbReference type="ARBA" id="ARBA00022729"/>
    </source>
</evidence>
<dbReference type="InterPro" id="IPR051727">
    <property type="entry name" value="DnaJ_C3_Co-chaperones"/>
</dbReference>
<reference evidence="10 11" key="1">
    <citation type="submission" date="2019-11" db="EMBL/GenBank/DDBJ databases">
        <title>Draft genome sequences of five Paenibacillus species of dairy origin.</title>
        <authorList>
            <person name="Olajide A.M."/>
            <person name="Chen S."/>
            <person name="Lapointe G."/>
        </authorList>
    </citation>
    <scope>NUCLEOTIDE SEQUENCE [LARGE SCALE GENOMIC DNA]</scope>
    <source>
        <strain evidence="10 11">12CR55</strain>
    </source>
</reference>
<dbReference type="CDD" id="cd06257">
    <property type="entry name" value="DnaJ"/>
    <property type="match status" value="1"/>
</dbReference>
<evidence type="ECO:0000259" key="9">
    <source>
        <dbReference type="PROSITE" id="PS50076"/>
    </source>
</evidence>
<dbReference type="InterPro" id="IPR036869">
    <property type="entry name" value="J_dom_sf"/>
</dbReference>
<sequence>MTGFFMTIWQRLGIEPTNDIKEIKRAYAKQLQVYHPEEDAEGYQELREAYDRAIKLVKQRIDRSDDHIPVQTIERHEPEDQEDQEDQEGEENAAVFISRLPRDAGVVFSETELHELGDSSESVDEFIAQAIAIYDHFPTRISRDAWIELLNSKIAWDIYSKDEINWRMFEVLKSRRYLPQEVWQLLEGFFGWRHEFTAQWREQEFAGADPFLEYYDKQLAEPGLNYEFLLSAGNIDYDRFLSCRYKGFQALFVNDLKEAGRFLEEAYGLFAEDPDLLRLLGEYYLRKGNEEQALQAYGRQIRVVPDEMEGYLARARIFFRQGQYAQAVEDYQWVLSRIPHLMEAKLSLGHCWLKLGQEDRARTCYLEVGEQADPASLEAVQALQGLAHAHPEHVRKLYNERRAARRQKFELKSSWLQICVFVLTLLSLGWYVHSVMMETNIKKTATVTSLDQLENAPKNSYVTITLTDVLDVGLGLYELQMGEMKGTTMIQGRSASEKNLQYYGFAKHYIYIGSLEGQHIVFLSEKWLGDSASLLMRPVTITGYARMLESTDVESAVSFSLRGLPAETQKTSKLYPKYIEEGPQLQNKSMVGRGNSLAFYLFLCCVTWGLRLHMKKKKAWKAAYSERTSL</sequence>
<dbReference type="GO" id="GO:0034975">
    <property type="term" value="P:protein folding in endoplasmic reticulum"/>
    <property type="evidence" value="ECO:0007669"/>
    <property type="project" value="TreeGrafter"/>
</dbReference>
<dbReference type="PROSITE" id="PS50076">
    <property type="entry name" value="DNAJ_2"/>
    <property type="match status" value="1"/>
</dbReference>
<evidence type="ECO:0000256" key="5">
    <source>
        <dbReference type="ARBA" id="ARBA00023016"/>
    </source>
</evidence>
<keyword evidence="5" id="KW-0346">Stress response</keyword>
<comment type="caution">
    <text evidence="10">The sequence shown here is derived from an EMBL/GenBank/DDBJ whole genome shotgun (WGS) entry which is preliminary data.</text>
</comment>
<keyword evidence="8" id="KW-0472">Membrane</keyword>
<dbReference type="SUPFAM" id="SSF46565">
    <property type="entry name" value="Chaperone J-domain"/>
    <property type="match status" value="1"/>
</dbReference>
<dbReference type="InterPro" id="IPR011990">
    <property type="entry name" value="TPR-like_helical_dom_sf"/>
</dbReference>
<organism evidence="10 11">
    <name type="scientific">Paenibacillus woosongensis</name>
    <dbReference type="NCBI Taxonomy" id="307580"/>
    <lineage>
        <taxon>Bacteria</taxon>
        <taxon>Bacillati</taxon>
        <taxon>Bacillota</taxon>
        <taxon>Bacilli</taxon>
        <taxon>Bacillales</taxon>
        <taxon>Paenibacillaceae</taxon>
        <taxon>Paenibacillus</taxon>
    </lineage>
</organism>
<evidence type="ECO:0000313" key="11">
    <source>
        <dbReference type="Proteomes" id="UP000447876"/>
    </source>
</evidence>
<dbReference type="GO" id="GO:0006260">
    <property type="term" value="P:DNA replication"/>
    <property type="evidence" value="ECO:0007669"/>
    <property type="project" value="UniProtKB-KW"/>
</dbReference>
<dbReference type="PANTHER" id="PTHR44140:SF2">
    <property type="entry name" value="LD25575P"/>
    <property type="match status" value="1"/>
</dbReference>
<feature type="compositionally biased region" description="Basic and acidic residues" evidence="7">
    <location>
        <begin position="67"/>
        <end position="78"/>
    </location>
</feature>
<dbReference type="Gene3D" id="1.10.287.110">
    <property type="entry name" value="DnaJ domain"/>
    <property type="match status" value="1"/>
</dbReference>
<evidence type="ECO:0000256" key="1">
    <source>
        <dbReference type="ARBA" id="ARBA00004240"/>
    </source>
</evidence>